<dbReference type="EMBL" id="JAPJDA010000006">
    <property type="protein sequence ID" value="MCX2837470.1"/>
    <property type="molecule type" value="Genomic_DNA"/>
</dbReference>
<evidence type="ECO:0000256" key="4">
    <source>
        <dbReference type="ARBA" id="ARBA00022692"/>
    </source>
</evidence>
<name>A0A9X3HZZ6_9FLAO</name>
<dbReference type="SUPFAM" id="SSF49464">
    <property type="entry name" value="Carboxypeptidase regulatory domain-like"/>
    <property type="match status" value="1"/>
</dbReference>
<evidence type="ECO:0000256" key="3">
    <source>
        <dbReference type="ARBA" id="ARBA00022452"/>
    </source>
</evidence>
<dbReference type="Pfam" id="PF07715">
    <property type="entry name" value="Plug"/>
    <property type="match status" value="1"/>
</dbReference>
<comment type="similarity">
    <text evidence="8 9">Belongs to the TonB-dependent receptor family.</text>
</comment>
<dbReference type="Gene3D" id="2.170.130.10">
    <property type="entry name" value="TonB-dependent receptor, plug domain"/>
    <property type="match status" value="1"/>
</dbReference>
<dbReference type="Pfam" id="PF00593">
    <property type="entry name" value="TonB_dep_Rec_b-barrel"/>
    <property type="match status" value="1"/>
</dbReference>
<dbReference type="InterPro" id="IPR023997">
    <property type="entry name" value="TonB-dep_OMP_SusC/RagA_CS"/>
</dbReference>
<keyword evidence="4 8" id="KW-0812">Transmembrane</keyword>
<dbReference type="PROSITE" id="PS52016">
    <property type="entry name" value="TONB_DEPENDENT_REC_3"/>
    <property type="match status" value="1"/>
</dbReference>
<comment type="subcellular location">
    <subcellularLocation>
        <location evidence="1 8">Cell outer membrane</location>
        <topology evidence="1 8">Multi-pass membrane protein</topology>
    </subcellularLocation>
</comment>
<organism evidence="12 13">
    <name type="scientific">Salinimicrobium profundisediminis</name>
    <dbReference type="NCBI Taxonomy" id="2994553"/>
    <lineage>
        <taxon>Bacteria</taxon>
        <taxon>Pseudomonadati</taxon>
        <taxon>Bacteroidota</taxon>
        <taxon>Flavobacteriia</taxon>
        <taxon>Flavobacteriales</taxon>
        <taxon>Flavobacteriaceae</taxon>
        <taxon>Salinimicrobium</taxon>
    </lineage>
</organism>
<reference evidence="12" key="1">
    <citation type="submission" date="2022-11" db="EMBL/GenBank/DDBJ databases">
        <title>Salinimicrobium profundisediminis sp. nov., isolated from deep-sea sediment of the Mariana Trench.</title>
        <authorList>
            <person name="Fu H."/>
        </authorList>
    </citation>
    <scope>NUCLEOTIDE SEQUENCE</scope>
    <source>
        <strain evidence="12">MT39</strain>
    </source>
</reference>
<dbReference type="NCBIfam" id="TIGR04056">
    <property type="entry name" value="OMP_RagA_SusC"/>
    <property type="match status" value="1"/>
</dbReference>
<keyword evidence="7 8" id="KW-0998">Cell outer membrane</keyword>
<evidence type="ECO:0000259" key="11">
    <source>
        <dbReference type="Pfam" id="PF07715"/>
    </source>
</evidence>
<dbReference type="InterPro" id="IPR036942">
    <property type="entry name" value="Beta-barrel_TonB_sf"/>
</dbReference>
<evidence type="ECO:0000256" key="5">
    <source>
        <dbReference type="ARBA" id="ARBA00023077"/>
    </source>
</evidence>
<evidence type="ECO:0000256" key="7">
    <source>
        <dbReference type="ARBA" id="ARBA00023237"/>
    </source>
</evidence>
<evidence type="ECO:0000256" key="6">
    <source>
        <dbReference type="ARBA" id="ARBA00023136"/>
    </source>
</evidence>
<sequence length="990" mass="110675">MKNNYGRYIVITLITIIIFLFALTVKSYAAGLPAALQETVTGTVKDEAGMPLPGVTVTVKGSNRGTATNIDGEYQITVAPQGTLVFSFVGFKVMEVPVDGRGEINVRLVEDITALDEVQINAGYYNTTRRESTGNISRVTAEEIELQPVVSPLQALQGRMAGVEIIPGGSHPGMAPTIRIRGTNSLREEGNYPLYIIDGVPINATPVETSSLAGYTGIDPLSNLDLNNIASIEVLKDADATAIYGSRGANGVVLITTKKNPGVGSLIEARFYYGTATAPGRLDLLNTEEYLDIRRRAFENDGVEPTARNAYDLLLWDQERYTDWQDFLIGGTAETTNANLTYSGGNETTSFRLGGSYFKQSTIYPGDYDYRKMSGNLNLRHRSIDNKFNLQLSTNYSRNINNLVGNVSFNAGTIFLPPNAPAIFNEDGSLHWEDWGVAGLSNPLQGFFNQSTTQTNNFITNVALSYEFLPGLQFKTSLGYTYFDSQELRKQPRRSYNPSGANTSNSSHIKLNRSSWIAEPQLHFRQSFGKLNIESLIGATFQENENSLERFQAIGYVTEALIGKLAAAERISFPRRENSEYRYIALFSRLGLNWDKKYFLNLTGRRDGSSRFGPNNRFANFGAVGTAWIFTEEGFIENNLPFLSFGKLRGSYGTTGNDQIGDYGYLDAYEATTGPGGLYPTALANPNYSWEVNKKLEGGIELGFFEDRLRLGVSRYQNRSSNQLVGYPLPYTTGFSSVQANLPATVENSGWEFEFTSFNVSNKDFAWETSFNFTFPRNELVSYPDIEQSSYANTYRVGHPLNIDLLYEYTGLDPETGFYTIRDVNDDGRYDYNDRLIIKDMNRKYFGGMNNSFSFKNISLQFLLQFVKQEGKLSNFNIGRINNILKEALNNEDSYQTITQSYEGYLGSFYTQNSTFPYRNASFLRLKNISLNYDLPLQYIETAGLENFRLFLHGQNLLTFSSFDAIDPEQQNPTSFGNLRSITGGLQINF</sequence>
<feature type="domain" description="TonB-dependent receptor plug" evidence="11">
    <location>
        <begin position="129"/>
        <end position="252"/>
    </location>
</feature>
<dbReference type="InterPro" id="IPR008969">
    <property type="entry name" value="CarboxyPept-like_regulatory"/>
</dbReference>
<gene>
    <name evidence="12" type="ORF">OQ279_04835</name>
</gene>
<dbReference type="InterPro" id="IPR039426">
    <property type="entry name" value="TonB-dep_rcpt-like"/>
</dbReference>
<keyword evidence="5 9" id="KW-0798">TonB box</keyword>
<protein>
    <submittedName>
        <fullName evidence="12">SusC/RagA family TonB-linked outer membrane protein</fullName>
    </submittedName>
</protein>
<dbReference type="Gene3D" id="2.40.170.20">
    <property type="entry name" value="TonB-dependent receptor, beta-barrel domain"/>
    <property type="match status" value="1"/>
</dbReference>
<keyword evidence="6 8" id="KW-0472">Membrane</keyword>
<dbReference type="InterPro" id="IPR023996">
    <property type="entry name" value="TonB-dep_OMP_SusC/RagA"/>
</dbReference>
<comment type="caution">
    <text evidence="12">The sequence shown here is derived from an EMBL/GenBank/DDBJ whole genome shotgun (WGS) entry which is preliminary data.</text>
</comment>
<accession>A0A9X3HZZ6</accession>
<evidence type="ECO:0000313" key="12">
    <source>
        <dbReference type="EMBL" id="MCX2837470.1"/>
    </source>
</evidence>
<dbReference type="Proteomes" id="UP001148482">
    <property type="component" value="Unassembled WGS sequence"/>
</dbReference>
<keyword evidence="2 8" id="KW-0813">Transport</keyword>
<keyword evidence="3 8" id="KW-1134">Transmembrane beta strand</keyword>
<evidence type="ECO:0000256" key="8">
    <source>
        <dbReference type="PROSITE-ProRule" id="PRU01360"/>
    </source>
</evidence>
<evidence type="ECO:0000259" key="10">
    <source>
        <dbReference type="Pfam" id="PF00593"/>
    </source>
</evidence>
<dbReference type="NCBIfam" id="TIGR04057">
    <property type="entry name" value="SusC_RagA_signa"/>
    <property type="match status" value="1"/>
</dbReference>
<keyword evidence="13" id="KW-1185">Reference proteome</keyword>
<dbReference type="Pfam" id="PF13715">
    <property type="entry name" value="CarbopepD_reg_2"/>
    <property type="match status" value="1"/>
</dbReference>
<evidence type="ECO:0000256" key="2">
    <source>
        <dbReference type="ARBA" id="ARBA00022448"/>
    </source>
</evidence>
<dbReference type="AlphaFoldDB" id="A0A9X3HZZ6"/>
<dbReference type="SUPFAM" id="SSF56935">
    <property type="entry name" value="Porins"/>
    <property type="match status" value="1"/>
</dbReference>
<dbReference type="RefSeq" id="WP_266068702.1">
    <property type="nucleotide sequence ID" value="NZ_JAPJDA010000006.1"/>
</dbReference>
<dbReference type="Gene3D" id="2.60.40.1120">
    <property type="entry name" value="Carboxypeptidase-like, regulatory domain"/>
    <property type="match status" value="1"/>
</dbReference>
<evidence type="ECO:0000256" key="1">
    <source>
        <dbReference type="ARBA" id="ARBA00004571"/>
    </source>
</evidence>
<proteinExistence type="inferred from homology"/>
<dbReference type="GO" id="GO:0009279">
    <property type="term" value="C:cell outer membrane"/>
    <property type="evidence" value="ECO:0007669"/>
    <property type="project" value="UniProtKB-SubCell"/>
</dbReference>
<dbReference type="InterPro" id="IPR012910">
    <property type="entry name" value="Plug_dom"/>
</dbReference>
<feature type="domain" description="TonB-dependent receptor-like beta-barrel" evidence="10">
    <location>
        <begin position="439"/>
        <end position="957"/>
    </location>
</feature>
<evidence type="ECO:0000256" key="9">
    <source>
        <dbReference type="RuleBase" id="RU003357"/>
    </source>
</evidence>
<dbReference type="InterPro" id="IPR037066">
    <property type="entry name" value="Plug_dom_sf"/>
</dbReference>
<evidence type="ECO:0000313" key="13">
    <source>
        <dbReference type="Proteomes" id="UP001148482"/>
    </source>
</evidence>
<dbReference type="InterPro" id="IPR000531">
    <property type="entry name" value="Beta-barrel_TonB"/>
</dbReference>